<evidence type="ECO:0000313" key="7">
    <source>
        <dbReference type="EMBL" id="OAG31637.1"/>
    </source>
</evidence>
<keyword evidence="2 5" id="KW-0853">WD repeat</keyword>
<dbReference type="GO" id="GO:0031145">
    <property type="term" value="P:anaphase-promoting complex-dependent catabolic process"/>
    <property type="evidence" value="ECO:0007669"/>
    <property type="project" value="TreeGrafter"/>
</dbReference>
<proteinExistence type="inferred from homology"/>
<dbReference type="PANTHER" id="PTHR19918:SF1">
    <property type="entry name" value="FIZZY-RELATED PROTEIN HOMOLOG"/>
    <property type="match status" value="1"/>
</dbReference>
<dbReference type="GO" id="GO:1990757">
    <property type="term" value="F:ubiquitin ligase activator activity"/>
    <property type="evidence" value="ECO:0007669"/>
    <property type="project" value="TreeGrafter"/>
</dbReference>
<feature type="repeat" description="WD" evidence="5">
    <location>
        <begin position="191"/>
        <end position="232"/>
    </location>
</feature>
<reference evidence="7 8" key="1">
    <citation type="submission" date="2016-02" db="EMBL/GenBank/DDBJ databases">
        <title>Discovery of a natural microsporidian pathogen with a broad tissue tropism in Caenorhabditis elegans.</title>
        <authorList>
            <person name="Luallen R.J."/>
            <person name="Reinke A.W."/>
            <person name="Tong L."/>
            <person name="Botts M.R."/>
            <person name="Felix M.-A."/>
            <person name="Troemel E.R."/>
        </authorList>
    </citation>
    <scope>NUCLEOTIDE SEQUENCE [LARGE SCALE GENOMIC DNA]</scope>
    <source>
        <strain evidence="7 8">JUm2807</strain>
    </source>
</reference>
<dbReference type="GO" id="GO:1905786">
    <property type="term" value="P:positive regulation of anaphase-promoting complex-dependent catabolic process"/>
    <property type="evidence" value="ECO:0007669"/>
    <property type="project" value="TreeGrafter"/>
</dbReference>
<dbReference type="Gene3D" id="2.130.10.10">
    <property type="entry name" value="YVTN repeat-like/Quinoprotein amine dehydrogenase"/>
    <property type="match status" value="1"/>
</dbReference>
<dbReference type="InterPro" id="IPR056150">
    <property type="entry name" value="WD40_CDC20-Fz"/>
</dbReference>
<sequence length="367" mass="40685">MFFQEHCLVSSEDLAGKCPPPRHVSPFAREYERIFHQGQASGQVIFHPEKSDLDAPKETKAGPVRVTKVKGLADDFYSSLLDWQGSSIVFALDERVFVQNFLTGRTSLIARLSSTYITSVKICPGSSTVALGTCTGDIALVDLDGKALTRKHQHKSRVGVLEWNGKQLLSGSRDRTIKYLDPRTPDDSRSVMAHTQEVCGLSFSATGAYLASGGNDNKVFILDGRSHNSILHTITAHKAAVKAIGWCPERTDVLATGGGTADRTVKMWKVSGTAEELLGSIDYGSQVCNLRWTKHHELITTHGYSQNDIRLLDITRHRQVRIFEGHKNRVIHFGMSTDEEYFATGSGDETVCVWRARDNDLGNFMMR</sequence>
<keyword evidence="4" id="KW-0131">Cell cycle</keyword>
<evidence type="ECO:0000256" key="5">
    <source>
        <dbReference type="PROSITE-ProRule" id="PRU00221"/>
    </source>
</evidence>
<protein>
    <submittedName>
        <fullName evidence="7">Cell division cycle 2-like protein 1, cofactor of APC complex</fullName>
    </submittedName>
</protein>
<comment type="similarity">
    <text evidence="1">Belongs to the WD repeat CDC20/Fizzy family.</text>
</comment>
<dbReference type="PROSITE" id="PS50082">
    <property type="entry name" value="WD_REPEATS_2"/>
    <property type="match status" value="2"/>
</dbReference>
<dbReference type="VEuPathDB" id="MicrosporidiaDB:NEDG_00112"/>
<keyword evidence="3" id="KW-0677">Repeat</keyword>
<evidence type="ECO:0000256" key="1">
    <source>
        <dbReference type="ARBA" id="ARBA00006445"/>
    </source>
</evidence>
<accession>A0A177EI78</accession>
<comment type="caution">
    <text evidence="7">The sequence shown here is derived from an EMBL/GenBank/DDBJ whole genome shotgun (WGS) entry which is preliminary data.</text>
</comment>
<feature type="domain" description="CDC20/Fizzy WD40" evidence="6">
    <location>
        <begin position="71"/>
        <end position="354"/>
    </location>
</feature>
<gene>
    <name evidence="7" type="ORF">NEDG_00112</name>
</gene>
<dbReference type="RefSeq" id="XP_067545238.1">
    <property type="nucleotide sequence ID" value="XM_067687530.1"/>
</dbReference>
<dbReference type="InterPro" id="IPR015943">
    <property type="entry name" value="WD40/YVTN_repeat-like_dom_sf"/>
</dbReference>
<dbReference type="EMBL" id="LTDL01000014">
    <property type="protein sequence ID" value="OAG31637.1"/>
    <property type="molecule type" value="Genomic_DNA"/>
</dbReference>
<evidence type="ECO:0000256" key="2">
    <source>
        <dbReference type="ARBA" id="ARBA00022574"/>
    </source>
</evidence>
<dbReference type="GO" id="GO:0010997">
    <property type="term" value="F:anaphase-promoting complex binding"/>
    <property type="evidence" value="ECO:0007669"/>
    <property type="project" value="InterPro"/>
</dbReference>
<dbReference type="PANTHER" id="PTHR19918">
    <property type="entry name" value="CELL DIVISION CYCLE 20 CDC20 FIZZY -RELATED"/>
    <property type="match status" value="1"/>
</dbReference>
<dbReference type="PROSITE" id="PS50294">
    <property type="entry name" value="WD_REPEATS_REGION"/>
    <property type="match status" value="1"/>
</dbReference>
<dbReference type="GO" id="GO:0005680">
    <property type="term" value="C:anaphase-promoting complex"/>
    <property type="evidence" value="ECO:0007669"/>
    <property type="project" value="TreeGrafter"/>
</dbReference>
<dbReference type="InterPro" id="IPR033010">
    <property type="entry name" value="Cdc20/Fizzy"/>
</dbReference>
<evidence type="ECO:0000313" key="8">
    <source>
        <dbReference type="Proteomes" id="UP000185944"/>
    </source>
</evidence>
<name>A0A177EI78_9MICR</name>
<dbReference type="STRING" id="1805483.A0A177EI78"/>
<evidence type="ECO:0000256" key="3">
    <source>
        <dbReference type="ARBA" id="ARBA00022737"/>
    </source>
</evidence>
<dbReference type="AlphaFoldDB" id="A0A177EI78"/>
<dbReference type="Pfam" id="PF24807">
    <property type="entry name" value="WD40_CDC20-Fz"/>
    <property type="match status" value="1"/>
</dbReference>
<dbReference type="SUPFAM" id="SSF50978">
    <property type="entry name" value="WD40 repeat-like"/>
    <property type="match status" value="1"/>
</dbReference>
<keyword evidence="8" id="KW-1185">Reference proteome</keyword>
<dbReference type="InterPro" id="IPR001680">
    <property type="entry name" value="WD40_rpt"/>
</dbReference>
<dbReference type="SMART" id="SM00320">
    <property type="entry name" value="WD40"/>
    <property type="match status" value="5"/>
</dbReference>
<dbReference type="OrthoDB" id="10263272at2759"/>
<dbReference type="GO" id="GO:0051301">
    <property type="term" value="P:cell division"/>
    <property type="evidence" value="ECO:0007669"/>
    <property type="project" value="UniProtKB-KW"/>
</dbReference>
<dbReference type="GeneID" id="93646462"/>
<organism evidence="7 8">
    <name type="scientific">Nematocida displodere</name>
    <dbReference type="NCBI Taxonomy" id="1805483"/>
    <lineage>
        <taxon>Eukaryota</taxon>
        <taxon>Fungi</taxon>
        <taxon>Fungi incertae sedis</taxon>
        <taxon>Microsporidia</taxon>
        <taxon>Nematocida</taxon>
    </lineage>
</organism>
<evidence type="ECO:0000256" key="4">
    <source>
        <dbReference type="ARBA" id="ARBA00023306"/>
    </source>
</evidence>
<feature type="repeat" description="WD" evidence="5">
    <location>
        <begin position="323"/>
        <end position="354"/>
    </location>
</feature>
<evidence type="ECO:0000259" key="6">
    <source>
        <dbReference type="Pfam" id="PF24807"/>
    </source>
</evidence>
<dbReference type="InterPro" id="IPR036322">
    <property type="entry name" value="WD40_repeat_dom_sf"/>
</dbReference>
<dbReference type="Proteomes" id="UP000185944">
    <property type="component" value="Unassembled WGS sequence"/>
</dbReference>
<keyword evidence="7" id="KW-0132">Cell division</keyword>